<gene>
    <name evidence="7" type="ORF">Ga0061067_1066</name>
</gene>
<evidence type="ECO:0000256" key="5">
    <source>
        <dbReference type="SAM" id="MobiDB-lite"/>
    </source>
</evidence>
<keyword evidence="2" id="KW-0812">Transmembrane</keyword>
<dbReference type="Proteomes" id="UP000183900">
    <property type="component" value="Unassembled WGS sequence"/>
</dbReference>
<dbReference type="Pfam" id="PF06803">
    <property type="entry name" value="DUF1232"/>
    <property type="match status" value="1"/>
</dbReference>
<organism evidence="7 8">
    <name type="scientific">Pannonibacter indicus</name>
    <dbReference type="NCBI Taxonomy" id="466044"/>
    <lineage>
        <taxon>Bacteria</taxon>
        <taxon>Pseudomonadati</taxon>
        <taxon>Pseudomonadota</taxon>
        <taxon>Alphaproteobacteria</taxon>
        <taxon>Hyphomicrobiales</taxon>
        <taxon>Stappiaceae</taxon>
        <taxon>Pannonibacter</taxon>
    </lineage>
</organism>
<name>A0A0K6I0C2_9HYPH</name>
<dbReference type="InterPro" id="IPR010652">
    <property type="entry name" value="DUF1232"/>
</dbReference>
<evidence type="ECO:0000313" key="8">
    <source>
        <dbReference type="Proteomes" id="UP000183900"/>
    </source>
</evidence>
<keyword evidence="4" id="KW-0472">Membrane</keyword>
<protein>
    <submittedName>
        <fullName evidence="7">Uncharacterized membrane protein YkvA, DUF1232 family</fullName>
    </submittedName>
</protein>
<dbReference type="GO" id="GO:0012505">
    <property type="term" value="C:endomembrane system"/>
    <property type="evidence" value="ECO:0007669"/>
    <property type="project" value="UniProtKB-SubCell"/>
</dbReference>
<sequence length="129" mass="14163">MTHHTEAPGFDPEILGPELGTDEQKSRRVREKLLETLRKAARQVPFMEDVVAAYFCALDPATPRKVRATLLAALAYFVLPLDLVPDFILGIGFGDDATVLMGAIAMVRAHMRPEHTEAAKDVLAGNRPL</sequence>
<evidence type="ECO:0000256" key="4">
    <source>
        <dbReference type="ARBA" id="ARBA00023136"/>
    </source>
</evidence>
<reference evidence="8" key="1">
    <citation type="submission" date="2015-08" db="EMBL/GenBank/DDBJ databases">
        <authorList>
            <person name="Varghese N."/>
        </authorList>
    </citation>
    <scope>NUCLEOTIDE SEQUENCE [LARGE SCALE GENOMIC DNA]</scope>
    <source>
        <strain evidence="8">DSM 23407</strain>
    </source>
</reference>
<keyword evidence="8" id="KW-1185">Reference proteome</keyword>
<evidence type="ECO:0000313" key="7">
    <source>
        <dbReference type="EMBL" id="CUA96584.1"/>
    </source>
</evidence>
<dbReference type="EMBL" id="CYHE01000006">
    <property type="protein sequence ID" value="CUA96584.1"/>
    <property type="molecule type" value="Genomic_DNA"/>
</dbReference>
<dbReference type="AlphaFoldDB" id="A0A0K6I0C2"/>
<evidence type="ECO:0000259" key="6">
    <source>
        <dbReference type="Pfam" id="PF06803"/>
    </source>
</evidence>
<proteinExistence type="predicted"/>
<evidence type="ECO:0000256" key="3">
    <source>
        <dbReference type="ARBA" id="ARBA00022989"/>
    </source>
</evidence>
<evidence type="ECO:0000256" key="1">
    <source>
        <dbReference type="ARBA" id="ARBA00004127"/>
    </source>
</evidence>
<evidence type="ECO:0000256" key="2">
    <source>
        <dbReference type="ARBA" id="ARBA00022692"/>
    </source>
</evidence>
<keyword evidence="3" id="KW-1133">Transmembrane helix</keyword>
<feature type="domain" description="DUF1232" evidence="6">
    <location>
        <begin position="67"/>
        <end position="101"/>
    </location>
</feature>
<accession>A0A0K6I0C2</accession>
<comment type="subcellular location">
    <subcellularLocation>
        <location evidence="1">Endomembrane system</location>
        <topology evidence="1">Multi-pass membrane protein</topology>
    </subcellularLocation>
</comment>
<feature type="region of interest" description="Disordered" evidence="5">
    <location>
        <begin position="1"/>
        <end position="27"/>
    </location>
</feature>